<dbReference type="InterPro" id="IPR036407">
    <property type="entry name" value="DM_DNA-bd_sf"/>
</dbReference>
<dbReference type="GO" id="GO:0005634">
    <property type="term" value="C:nucleus"/>
    <property type="evidence" value="ECO:0007669"/>
    <property type="project" value="UniProtKB-SubCell"/>
</dbReference>
<dbReference type="AlphaFoldDB" id="A0ABD2PR55"/>
<dbReference type="Gene3D" id="4.10.1040.10">
    <property type="entry name" value="DM DNA-binding domain"/>
    <property type="match status" value="1"/>
</dbReference>
<dbReference type="FunFam" id="4.10.1040.10:FF:000001">
    <property type="entry name" value="doublesex- and mab-3-related transcription factor 1"/>
    <property type="match status" value="1"/>
</dbReference>
<keyword evidence="3 5" id="KW-0238">DNA-binding</keyword>
<organism evidence="8 9">
    <name type="scientific">Cichlidogyrus casuarinus</name>
    <dbReference type="NCBI Taxonomy" id="1844966"/>
    <lineage>
        <taxon>Eukaryota</taxon>
        <taxon>Metazoa</taxon>
        <taxon>Spiralia</taxon>
        <taxon>Lophotrochozoa</taxon>
        <taxon>Platyhelminthes</taxon>
        <taxon>Monogenea</taxon>
        <taxon>Monopisthocotylea</taxon>
        <taxon>Dactylogyridea</taxon>
        <taxon>Ancyrocephalidae</taxon>
        <taxon>Cichlidogyrus</taxon>
    </lineage>
</organism>
<keyword evidence="4 5" id="KW-0539">Nucleus</keyword>
<dbReference type="PROSITE" id="PS40000">
    <property type="entry name" value="DM_1"/>
    <property type="match status" value="1"/>
</dbReference>
<gene>
    <name evidence="8" type="ORF">Ciccas_011481</name>
</gene>
<dbReference type="SMART" id="SM00301">
    <property type="entry name" value="DM"/>
    <property type="match status" value="1"/>
</dbReference>
<dbReference type="Proteomes" id="UP001626550">
    <property type="component" value="Unassembled WGS sequence"/>
</dbReference>
<dbReference type="Pfam" id="PF00751">
    <property type="entry name" value="DM"/>
    <property type="match status" value="1"/>
</dbReference>
<keyword evidence="9" id="KW-1185">Reference proteome</keyword>
<evidence type="ECO:0000256" key="4">
    <source>
        <dbReference type="ARBA" id="ARBA00023242"/>
    </source>
</evidence>
<dbReference type="PROSITE" id="PS50809">
    <property type="entry name" value="DM_2"/>
    <property type="match status" value="1"/>
</dbReference>
<dbReference type="InterPro" id="IPR026607">
    <property type="entry name" value="DMRT"/>
</dbReference>
<dbReference type="GO" id="GO:0046872">
    <property type="term" value="F:metal ion binding"/>
    <property type="evidence" value="ECO:0007669"/>
    <property type="project" value="UniProtKB-KW"/>
</dbReference>
<accession>A0ABD2PR55</accession>
<evidence type="ECO:0000256" key="6">
    <source>
        <dbReference type="SAM" id="MobiDB-lite"/>
    </source>
</evidence>
<proteinExistence type="predicted"/>
<comment type="subcellular location">
    <subcellularLocation>
        <location evidence="5">Nucleus</location>
    </subcellularLocation>
</comment>
<evidence type="ECO:0000256" key="1">
    <source>
        <dbReference type="ARBA" id="ARBA00022723"/>
    </source>
</evidence>
<evidence type="ECO:0000313" key="9">
    <source>
        <dbReference type="Proteomes" id="UP001626550"/>
    </source>
</evidence>
<feature type="compositionally biased region" description="Polar residues" evidence="6">
    <location>
        <begin position="171"/>
        <end position="186"/>
    </location>
</feature>
<comment type="caution">
    <text evidence="8">The sequence shown here is derived from an EMBL/GenBank/DDBJ whole genome shotgun (WGS) entry which is preliminary data.</text>
</comment>
<evidence type="ECO:0000259" key="7">
    <source>
        <dbReference type="PROSITE" id="PS50809"/>
    </source>
</evidence>
<sequence>MRATALITNGEWTNGNGAQFRVSINRLSGVLESRIELQLSMDIYGRCKMTNEAVRKPKCARCRNHGVVALVKGHKRHCAFKDCHCDQCILIVERQRVMAAQVALKRRQASEDQQLARRFPQQMSTAISRFQQCNTTPELTARNGPLEERQICNRFFMEDLLKNSDAKNTSHDSGQGSSLSNTYTDQSNISSENSSPNNSALENIPEKATSPFPFLIPPPTELLFRMLVEKQMFHPTRNH</sequence>
<dbReference type="SUPFAM" id="SSF82927">
    <property type="entry name" value="Cysteine-rich DNA binding domain, (DM domain)"/>
    <property type="match status" value="1"/>
</dbReference>
<evidence type="ECO:0000256" key="2">
    <source>
        <dbReference type="ARBA" id="ARBA00022833"/>
    </source>
</evidence>
<keyword evidence="1 5" id="KW-0479">Metal-binding</keyword>
<feature type="DNA-binding region" description="DM" evidence="5">
    <location>
        <begin position="59"/>
        <end position="106"/>
    </location>
</feature>
<dbReference type="PANTHER" id="PTHR12322">
    <property type="entry name" value="DOUBLESEX AND MAB-3 RELATED TRANSCRIPTION FACTOR DMRT"/>
    <property type="match status" value="1"/>
</dbReference>
<keyword evidence="2 5" id="KW-0862">Zinc</keyword>
<feature type="region of interest" description="Disordered" evidence="6">
    <location>
        <begin position="166"/>
        <end position="212"/>
    </location>
</feature>
<evidence type="ECO:0000256" key="5">
    <source>
        <dbReference type="PROSITE-ProRule" id="PRU00070"/>
    </source>
</evidence>
<evidence type="ECO:0000256" key="3">
    <source>
        <dbReference type="ARBA" id="ARBA00023125"/>
    </source>
</evidence>
<name>A0ABD2PR55_9PLAT</name>
<protein>
    <recommendedName>
        <fullName evidence="7">DM domain-containing protein</fullName>
    </recommendedName>
</protein>
<dbReference type="GO" id="GO:0003677">
    <property type="term" value="F:DNA binding"/>
    <property type="evidence" value="ECO:0007669"/>
    <property type="project" value="UniProtKB-UniRule"/>
</dbReference>
<dbReference type="EMBL" id="JBJKFK010003379">
    <property type="protein sequence ID" value="KAL3309965.1"/>
    <property type="molecule type" value="Genomic_DNA"/>
</dbReference>
<dbReference type="InterPro" id="IPR001275">
    <property type="entry name" value="DM_DNA-bd"/>
</dbReference>
<dbReference type="PANTHER" id="PTHR12322:SF116">
    <property type="entry name" value="DOUBLESEX-MAB RELATED 99B"/>
    <property type="match status" value="1"/>
</dbReference>
<feature type="compositionally biased region" description="Low complexity" evidence="6">
    <location>
        <begin position="187"/>
        <end position="199"/>
    </location>
</feature>
<feature type="domain" description="DM" evidence="7">
    <location>
        <begin position="59"/>
        <end position="106"/>
    </location>
</feature>
<evidence type="ECO:0000313" key="8">
    <source>
        <dbReference type="EMBL" id="KAL3309965.1"/>
    </source>
</evidence>
<reference evidence="8 9" key="1">
    <citation type="submission" date="2024-11" db="EMBL/GenBank/DDBJ databases">
        <title>Adaptive evolution of stress response genes in parasites aligns with host niche diversity.</title>
        <authorList>
            <person name="Hahn C."/>
            <person name="Resl P."/>
        </authorList>
    </citation>
    <scope>NUCLEOTIDE SEQUENCE [LARGE SCALE GENOMIC DNA]</scope>
    <source>
        <strain evidence="8">EGGRZ-B1_66</strain>
        <tissue evidence="8">Body</tissue>
    </source>
</reference>